<dbReference type="AlphaFoldDB" id="A0AAV6YE76"/>
<dbReference type="Proteomes" id="UP000826271">
    <property type="component" value="Unassembled WGS sequence"/>
</dbReference>
<name>A0AAV6YE76_9LAMI</name>
<gene>
    <name evidence="1" type="ORF">BUALT_Bualt01G0092800</name>
</gene>
<accession>A0AAV6YE76</accession>
<comment type="caution">
    <text evidence="1">The sequence shown here is derived from an EMBL/GenBank/DDBJ whole genome shotgun (WGS) entry which is preliminary data.</text>
</comment>
<proteinExistence type="predicted"/>
<reference evidence="1" key="1">
    <citation type="submission" date="2019-10" db="EMBL/GenBank/DDBJ databases">
        <authorList>
            <person name="Zhang R."/>
            <person name="Pan Y."/>
            <person name="Wang J."/>
            <person name="Ma R."/>
            <person name="Yu S."/>
        </authorList>
    </citation>
    <scope>NUCLEOTIDE SEQUENCE</scope>
    <source>
        <strain evidence="1">LA-IB0</strain>
        <tissue evidence="1">Leaf</tissue>
    </source>
</reference>
<evidence type="ECO:0000313" key="2">
    <source>
        <dbReference type="Proteomes" id="UP000826271"/>
    </source>
</evidence>
<dbReference type="EMBL" id="WHWC01000001">
    <property type="protein sequence ID" value="KAG8390527.1"/>
    <property type="molecule type" value="Genomic_DNA"/>
</dbReference>
<evidence type="ECO:0000313" key="1">
    <source>
        <dbReference type="EMBL" id="KAG8390527.1"/>
    </source>
</evidence>
<keyword evidence="2" id="KW-1185">Reference proteome</keyword>
<sequence length="108" mass="12113">MSSAFTSLTAKFPIKSTTVSESCVQNKGNSSIHQAVFIRYPDRTSYEHRTTKEPVYNHSSVTSSELSEYGLDHVTSGRCSLAIRGFGPRVFQSNPLTHMNPEMHFELQ</sequence>
<organism evidence="1 2">
    <name type="scientific">Buddleja alternifolia</name>
    <dbReference type="NCBI Taxonomy" id="168488"/>
    <lineage>
        <taxon>Eukaryota</taxon>
        <taxon>Viridiplantae</taxon>
        <taxon>Streptophyta</taxon>
        <taxon>Embryophyta</taxon>
        <taxon>Tracheophyta</taxon>
        <taxon>Spermatophyta</taxon>
        <taxon>Magnoliopsida</taxon>
        <taxon>eudicotyledons</taxon>
        <taxon>Gunneridae</taxon>
        <taxon>Pentapetalae</taxon>
        <taxon>asterids</taxon>
        <taxon>lamiids</taxon>
        <taxon>Lamiales</taxon>
        <taxon>Scrophulariaceae</taxon>
        <taxon>Buddlejeae</taxon>
        <taxon>Buddleja</taxon>
    </lineage>
</organism>
<protein>
    <submittedName>
        <fullName evidence="1">Uncharacterized protein</fullName>
    </submittedName>
</protein>